<dbReference type="RefSeq" id="WP_215822509.1">
    <property type="nucleotide sequence ID" value="NZ_JAGSOY010000192.1"/>
</dbReference>
<comment type="caution">
    <text evidence="1">The sequence shown here is derived from an EMBL/GenBank/DDBJ whole genome shotgun (WGS) entry which is preliminary data.</text>
</comment>
<sequence>MALEFGTRKNNGNLVETTSGAFNYRFEPSTNTIFVGTNAGGKIKSFYKWDGRSDDVVINTLKEAGKL</sequence>
<name>A0ABS5ZJH1_9GAMM</name>
<evidence type="ECO:0000313" key="1">
    <source>
        <dbReference type="EMBL" id="MBU2714244.1"/>
    </source>
</evidence>
<accession>A0ABS5ZJH1</accession>
<keyword evidence="2" id="KW-1185">Reference proteome</keyword>
<gene>
    <name evidence="1" type="ORF">KCG35_24665</name>
</gene>
<organism evidence="1 2">
    <name type="scientific">Zooshikella harenae</name>
    <dbReference type="NCBI Taxonomy" id="2827238"/>
    <lineage>
        <taxon>Bacteria</taxon>
        <taxon>Pseudomonadati</taxon>
        <taxon>Pseudomonadota</taxon>
        <taxon>Gammaproteobacteria</taxon>
        <taxon>Oceanospirillales</taxon>
        <taxon>Zooshikellaceae</taxon>
        <taxon>Zooshikella</taxon>
    </lineage>
</organism>
<reference evidence="1 2" key="1">
    <citation type="submission" date="2021-04" db="EMBL/GenBank/DDBJ databases">
        <authorList>
            <person name="Pira H."/>
            <person name="Risdian C."/>
            <person name="Wink J."/>
        </authorList>
    </citation>
    <scope>NUCLEOTIDE SEQUENCE [LARGE SCALE GENOMIC DNA]</scope>
    <source>
        <strain evidence="1 2">WH53</strain>
    </source>
</reference>
<evidence type="ECO:0000313" key="2">
    <source>
        <dbReference type="Proteomes" id="UP000690515"/>
    </source>
</evidence>
<protein>
    <submittedName>
        <fullName evidence="1">Uncharacterized protein</fullName>
    </submittedName>
</protein>
<dbReference type="Proteomes" id="UP000690515">
    <property type="component" value="Unassembled WGS sequence"/>
</dbReference>
<dbReference type="EMBL" id="JAGSOY010000192">
    <property type="protein sequence ID" value="MBU2714244.1"/>
    <property type="molecule type" value="Genomic_DNA"/>
</dbReference>
<proteinExistence type="predicted"/>